<accession>A0ABQ7HXK9</accession>
<protein>
    <submittedName>
        <fullName evidence="2">Uncharacterized protein</fullName>
    </submittedName>
</protein>
<evidence type="ECO:0000313" key="2">
    <source>
        <dbReference type="EMBL" id="KAF7682917.1"/>
    </source>
</evidence>
<comment type="caution">
    <text evidence="2">The sequence shown here is derived from an EMBL/GenBank/DDBJ whole genome shotgun (WGS) entry which is preliminary data.</text>
</comment>
<dbReference type="Proteomes" id="UP001516464">
    <property type="component" value="Unassembled WGS sequence"/>
</dbReference>
<proteinExistence type="predicted"/>
<evidence type="ECO:0000256" key="1">
    <source>
        <dbReference type="SAM" id="MobiDB-lite"/>
    </source>
</evidence>
<reference evidence="2 3" key="1">
    <citation type="submission" date="2019-01" db="EMBL/GenBank/DDBJ databases">
        <title>Genomes sequencing and comparative genomics of infectious freshwater microsporidia, Cucumispora dikerogammari and Thelohania contejeani.</title>
        <authorList>
            <person name="Cormier A."/>
            <person name="Giraud I."/>
            <person name="Wattier R."/>
            <person name="Teixeira M."/>
            <person name="Grandjean F."/>
            <person name="Rigaud T."/>
            <person name="Cordaux R."/>
        </authorList>
    </citation>
    <scope>NUCLEOTIDE SEQUENCE [LARGE SCALE GENOMIC DNA]</scope>
    <source>
        <strain evidence="2">T1</strain>
        <tissue evidence="2">Spores</tissue>
    </source>
</reference>
<keyword evidence="3" id="KW-1185">Reference proteome</keyword>
<evidence type="ECO:0000313" key="3">
    <source>
        <dbReference type="Proteomes" id="UP001516464"/>
    </source>
</evidence>
<gene>
    <name evidence="2" type="ORF">TCON_1873</name>
</gene>
<dbReference type="EMBL" id="SBIQ01000158">
    <property type="protein sequence ID" value="KAF7682917.1"/>
    <property type="molecule type" value="Genomic_DNA"/>
</dbReference>
<name>A0ABQ7HXK9_9MICR</name>
<feature type="region of interest" description="Disordered" evidence="1">
    <location>
        <begin position="96"/>
        <end position="124"/>
    </location>
</feature>
<sequence>MSFFCCDIKEVVNMIKELGDKKKIHEMLLRTYLMNLLLYMQLSEEDKNDHPIRDTLMELSELIRKITDLRYSRTYSLEDEASEDNTRRALTTEMLKNKGRNKKKKLVYENPRIKNRKKSDDIKKKAVKEVEKNINTKLSKTSRFN</sequence>
<organism evidence="2 3">
    <name type="scientific">Astathelohania contejeani</name>
    <dbReference type="NCBI Taxonomy" id="164912"/>
    <lineage>
        <taxon>Eukaryota</taxon>
        <taxon>Fungi</taxon>
        <taxon>Fungi incertae sedis</taxon>
        <taxon>Microsporidia</taxon>
        <taxon>Astathelohaniidae</taxon>
        <taxon>Astathelohania</taxon>
    </lineage>
</organism>